<sequence length="193" mass="22097">MCRKIVVWIVFLFCLSACSPPEPVIDQTVSYYDPDLHVVYYGFRIQDPRPLRNVQVKLTFDQQTQTVTIPRVDQTMYYASAVEMSKPKTMKVRLLHYACGKKRSIDPLQISAVHIDKGTYSTTLSGLVKNRSQKTVTPMITAVYRRHGKPVAMKAGFADRLNAKQESHFDFPVQSDSLLPTYDSVHLYVYPMN</sequence>
<dbReference type="AlphaFoldDB" id="A0A7W8CW82"/>
<gene>
    <name evidence="2" type="ORF">HNQ47_000770</name>
</gene>
<protein>
    <submittedName>
        <fullName evidence="2">Uncharacterized protein</fullName>
    </submittedName>
</protein>
<evidence type="ECO:0000313" key="3">
    <source>
        <dbReference type="Proteomes" id="UP000539953"/>
    </source>
</evidence>
<name>A0A7W8CW82_9FIRM</name>
<reference evidence="2 3" key="1">
    <citation type="submission" date="2020-08" db="EMBL/GenBank/DDBJ databases">
        <title>Genomic Encyclopedia of Type Strains, Phase IV (KMG-IV): sequencing the most valuable type-strain genomes for metagenomic binning, comparative biology and taxonomic classification.</title>
        <authorList>
            <person name="Goeker M."/>
        </authorList>
    </citation>
    <scope>NUCLEOTIDE SEQUENCE [LARGE SCALE GENOMIC DNA]</scope>
    <source>
        <strain evidence="2 3">DSM 25799</strain>
    </source>
</reference>
<dbReference type="Proteomes" id="UP000539953">
    <property type="component" value="Unassembled WGS sequence"/>
</dbReference>
<dbReference type="RefSeq" id="WP_183327663.1">
    <property type="nucleotide sequence ID" value="NZ_JACHHK010000002.1"/>
</dbReference>
<accession>A0A7W8CW82</accession>
<comment type="caution">
    <text evidence="2">The sequence shown here is derived from an EMBL/GenBank/DDBJ whole genome shotgun (WGS) entry which is preliminary data.</text>
</comment>
<organism evidence="2 3">
    <name type="scientific">Catenisphaera adipataccumulans</name>
    <dbReference type="NCBI Taxonomy" id="700500"/>
    <lineage>
        <taxon>Bacteria</taxon>
        <taxon>Bacillati</taxon>
        <taxon>Bacillota</taxon>
        <taxon>Erysipelotrichia</taxon>
        <taxon>Erysipelotrichales</taxon>
        <taxon>Erysipelotrichaceae</taxon>
        <taxon>Catenisphaera</taxon>
    </lineage>
</organism>
<feature type="signal peptide" evidence="1">
    <location>
        <begin position="1"/>
        <end position="19"/>
    </location>
</feature>
<evidence type="ECO:0000256" key="1">
    <source>
        <dbReference type="SAM" id="SignalP"/>
    </source>
</evidence>
<dbReference type="EMBL" id="JACHHK010000002">
    <property type="protein sequence ID" value="MBB5182751.1"/>
    <property type="molecule type" value="Genomic_DNA"/>
</dbReference>
<evidence type="ECO:0000313" key="2">
    <source>
        <dbReference type="EMBL" id="MBB5182751.1"/>
    </source>
</evidence>
<feature type="chain" id="PRO_5039145226" evidence="1">
    <location>
        <begin position="20"/>
        <end position="193"/>
    </location>
</feature>
<keyword evidence="3" id="KW-1185">Reference proteome</keyword>
<keyword evidence="1" id="KW-0732">Signal</keyword>
<proteinExistence type="predicted"/>